<dbReference type="AlphaFoldDB" id="A0A0F9QPK8"/>
<comment type="caution">
    <text evidence="1">The sequence shown here is derived from an EMBL/GenBank/DDBJ whole genome shotgun (WGS) entry which is preliminary data.</text>
</comment>
<proteinExistence type="predicted"/>
<name>A0A0F9QPK8_9ZZZZ</name>
<protein>
    <submittedName>
        <fullName evidence="1">Uncharacterized protein</fullName>
    </submittedName>
</protein>
<accession>A0A0F9QPK8</accession>
<organism evidence="1">
    <name type="scientific">marine sediment metagenome</name>
    <dbReference type="NCBI Taxonomy" id="412755"/>
    <lineage>
        <taxon>unclassified sequences</taxon>
        <taxon>metagenomes</taxon>
        <taxon>ecological metagenomes</taxon>
    </lineage>
</organism>
<sequence>MTFNPLIIFLEVKDGIIRLNYDKLYEYPITFESEKYGKTRYIEIIIIYNNIADFMKLEIKEDSKFKLDFGVSKIKIDILQHHAHYGSKLELLIWSKDEFELRERLRMVIGNGVDNL</sequence>
<gene>
    <name evidence="1" type="ORF">LCGC14_0748450</name>
</gene>
<evidence type="ECO:0000313" key="1">
    <source>
        <dbReference type="EMBL" id="KKN38942.1"/>
    </source>
</evidence>
<reference evidence="1" key="1">
    <citation type="journal article" date="2015" name="Nature">
        <title>Complex archaea that bridge the gap between prokaryotes and eukaryotes.</title>
        <authorList>
            <person name="Spang A."/>
            <person name="Saw J.H."/>
            <person name="Jorgensen S.L."/>
            <person name="Zaremba-Niedzwiedzka K."/>
            <person name="Martijn J."/>
            <person name="Lind A.E."/>
            <person name="van Eijk R."/>
            <person name="Schleper C."/>
            <person name="Guy L."/>
            <person name="Ettema T.J."/>
        </authorList>
    </citation>
    <scope>NUCLEOTIDE SEQUENCE</scope>
</reference>
<dbReference type="EMBL" id="LAZR01001793">
    <property type="protein sequence ID" value="KKN38942.1"/>
    <property type="molecule type" value="Genomic_DNA"/>
</dbReference>